<evidence type="ECO:0000256" key="2">
    <source>
        <dbReference type="ARBA" id="ARBA00022448"/>
    </source>
</evidence>
<evidence type="ECO:0000256" key="5">
    <source>
        <dbReference type="ARBA" id="ARBA00023136"/>
    </source>
</evidence>
<comment type="subcellular location">
    <subcellularLocation>
        <location evidence="1">Membrane</location>
        <topology evidence="1">Multi-pass membrane protein</topology>
    </subcellularLocation>
</comment>
<keyword evidence="4 7" id="KW-1133">Transmembrane helix</keyword>
<accession>A0AAD7UJV9</accession>
<dbReference type="Proteomes" id="UP001230188">
    <property type="component" value="Unassembled WGS sequence"/>
</dbReference>
<keyword evidence="9" id="KW-1185">Reference proteome</keyword>
<dbReference type="PANTHER" id="PTHR10778:SF8">
    <property type="entry name" value="ADENOSINE 3'-PHOSPHO 5'-PHOSPHOSULFATE TRANSPORTER 2"/>
    <property type="match status" value="1"/>
</dbReference>
<evidence type="ECO:0000256" key="4">
    <source>
        <dbReference type="ARBA" id="ARBA00022989"/>
    </source>
</evidence>
<dbReference type="InterPro" id="IPR013657">
    <property type="entry name" value="SCL35B1-4/HUT1"/>
</dbReference>
<dbReference type="PANTHER" id="PTHR10778">
    <property type="entry name" value="SOLUTE CARRIER FAMILY 35 MEMBER B"/>
    <property type="match status" value="1"/>
</dbReference>
<organism evidence="8 9">
    <name type="scientific">Chrysophaeum taylorii</name>
    <dbReference type="NCBI Taxonomy" id="2483200"/>
    <lineage>
        <taxon>Eukaryota</taxon>
        <taxon>Sar</taxon>
        <taxon>Stramenopiles</taxon>
        <taxon>Ochrophyta</taxon>
        <taxon>Pelagophyceae</taxon>
        <taxon>Pelagomonadales</taxon>
        <taxon>Pelagomonadaceae</taxon>
        <taxon>Chrysophaeum</taxon>
    </lineage>
</organism>
<dbReference type="GO" id="GO:0046964">
    <property type="term" value="F:3'-phosphoadenosine 5'-phosphosulfate transmembrane transporter activity"/>
    <property type="evidence" value="ECO:0007669"/>
    <property type="project" value="TreeGrafter"/>
</dbReference>
<evidence type="ECO:0000313" key="8">
    <source>
        <dbReference type="EMBL" id="KAJ8608984.1"/>
    </source>
</evidence>
<keyword evidence="3 7" id="KW-0812">Transmembrane</keyword>
<evidence type="ECO:0000256" key="3">
    <source>
        <dbReference type="ARBA" id="ARBA00022692"/>
    </source>
</evidence>
<dbReference type="Pfam" id="PF08449">
    <property type="entry name" value="UAA"/>
    <property type="match status" value="1"/>
</dbReference>
<feature type="region of interest" description="Disordered" evidence="6">
    <location>
        <begin position="309"/>
        <end position="335"/>
    </location>
</feature>
<feature type="transmembrane region" description="Helical" evidence="7">
    <location>
        <begin position="256"/>
        <end position="279"/>
    </location>
</feature>
<proteinExistence type="predicted"/>
<feature type="transmembrane region" description="Helical" evidence="7">
    <location>
        <begin position="285"/>
        <end position="305"/>
    </location>
</feature>
<dbReference type="AlphaFoldDB" id="A0AAD7UJV9"/>
<feature type="transmembrane region" description="Helical" evidence="7">
    <location>
        <begin position="191"/>
        <end position="212"/>
    </location>
</feature>
<evidence type="ECO:0000256" key="6">
    <source>
        <dbReference type="SAM" id="MobiDB-lite"/>
    </source>
</evidence>
<gene>
    <name evidence="8" type="ORF">CTAYLR_008974</name>
</gene>
<protein>
    <submittedName>
        <fullName evidence="8">Uncharacterized protein</fullName>
    </submittedName>
</protein>
<feature type="transmembrane region" description="Helical" evidence="7">
    <location>
        <begin position="159"/>
        <end position="179"/>
    </location>
</feature>
<evidence type="ECO:0000256" key="7">
    <source>
        <dbReference type="SAM" id="Phobius"/>
    </source>
</evidence>
<feature type="transmembrane region" description="Helical" evidence="7">
    <location>
        <begin position="224"/>
        <end position="244"/>
    </location>
</feature>
<keyword evidence="2" id="KW-0813">Transport</keyword>
<comment type="caution">
    <text evidence="8">The sequence shown here is derived from an EMBL/GenBank/DDBJ whole genome shotgun (WGS) entry which is preliminary data.</text>
</comment>
<dbReference type="EMBL" id="JAQMWT010000156">
    <property type="protein sequence ID" value="KAJ8608984.1"/>
    <property type="molecule type" value="Genomic_DNA"/>
</dbReference>
<feature type="transmembrane region" description="Helical" evidence="7">
    <location>
        <begin position="35"/>
        <end position="54"/>
    </location>
</feature>
<keyword evidence="5 7" id="KW-0472">Membrane</keyword>
<evidence type="ECO:0000256" key="1">
    <source>
        <dbReference type="ARBA" id="ARBA00004141"/>
    </source>
</evidence>
<sequence length="335" mass="36195">MDNIYLCVLGLFAFYVLHDALQERAFRTEGFRFGWWMTLNELVVVSLLAFVFEWAPAPVLKENQAVYAQQVRRLIVFLAFALTVSQGAGSASLAFVNFPLKVAFKSSKLLPTMIFGVLLTGKRYGGLDYLAAALLAIGLAGLSFADARSAGDPKLLHDLAFGCFLLALAVCSDALVPNLQERLLKQLQYPVGRMVVASNVASVIFVFIYIVLTGELGAAVEWTADHPAGAAFILLQALSSYAGLRCYLKVVKNLSGVAGVVVTTFRKVLTIILSFLAFAKPFSLAHLHAFAFLGLGIAVATYSKYHRPRVEPQKPSPDLASPPPAPTPTSSTTTC</sequence>
<reference evidence="8" key="1">
    <citation type="submission" date="2023-01" db="EMBL/GenBank/DDBJ databases">
        <title>Metagenome sequencing of chrysophaentin producing Chrysophaeum taylorii.</title>
        <authorList>
            <person name="Davison J."/>
            <person name="Bewley C."/>
        </authorList>
    </citation>
    <scope>NUCLEOTIDE SEQUENCE</scope>
    <source>
        <strain evidence="8">NIES-1699</strain>
    </source>
</reference>
<name>A0AAD7UJV9_9STRA</name>
<feature type="transmembrane region" description="Helical" evidence="7">
    <location>
        <begin position="74"/>
        <end position="96"/>
    </location>
</feature>
<dbReference type="GO" id="GO:0005789">
    <property type="term" value="C:endoplasmic reticulum membrane"/>
    <property type="evidence" value="ECO:0007669"/>
    <property type="project" value="TreeGrafter"/>
</dbReference>
<feature type="transmembrane region" description="Helical" evidence="7">
    <location>
        <begin position="127"/>
        <end position="147"/>
    </location>
</feature>
<dbReference type="GO" id="GO:0000139">
    <property type="term" value="C:Golgi membrane"/>
    <property type="evidence" value="ECO:0007669"/>
    <property type="project" value="TreeGrafter"/>
</dbReference>
<evidence type="ECO:0000313" key="9">
    <source>
        <dbReference type="Proteomes" id="UP001230188"/>
    </source>
</evidence>